<evidence type="ECO:0000256" key="6">
    <source>
        <dbReference type="ARBA" id="ARBA00022741"/>
    </source>
</evidence>
<keyword evidence="7" id="KW-0067">ATP-binding</keyword>
<evidence type="ECO:0000259" key="14">
    <source>
        <dbReference type="PROSITE" id="PS50893"/>
    </source>
</evidence>
<evidence type="ECO:0000256" key="3">
    <source>
        <dbReference type="ARBA" id="ARBA00022448"/>
    </source>
</evidence>
<dbReference type="Proteomes" id="UP000708208">
    <property type="component" value="Unassembled WGS sequence"/>
</dbReference>
<dbReference type="GO" id="GO:0015431">
    <property type="term" value="F:ABC-type glutathione S-conjugate transporter activity"/>
    <property type="evidence" value="ECO:0007669"/>
    <property type="project" value="UniProtKB-EC"/>
</dbReference>
<evidence type="ECO:0000256" key="1">
    <source>
        <dbReference type="ARBA" id="ARBA00004128"/>
    </source>
</evidence>
<dbReference type="InterPro" id="IPR050173">
    <property type="entry name" value="ABC_transporter_C-like"/>
</dbReference>
<feature type="transmembrane region" description="Helical" evidence="13">
    <location>
        <begin position="900"/>
        <end position="917"/>
    </location>
</feature>
<accession>A0A8J2LYQ8</accession>
<dbReference type="FunFam" id="1.20.1560.10:FF:000001">
    <property type="entry name" value="ATP-binding cassette subfamily C member 1"/>
    <property type="match status" value="1"/>
</dbReference>
<feature type="transmembrane region" description="Helical" evidence="13">
    <location>
        <begin position="463"/>
        <end position="483"/>
    </location>
</feature>
<evidence type="ECO:0000256" key="4">
    <source>
        <dbReference type="ARBA" id="ARBA00022692"/>
    </source>
</evidence>
<sequence>MEDFCGTPFWDWNRTWNIPWSALNVTKLGVLTIIMLLQLGELAIAFSAENIGEAVYPVQKYTPITRIITFGLALFLILFTKIKGMRSSAVQFLFWFLITIFEIPGFRTSIRESESMEMLLFVIRMAYFPLLVGQLFLQCWADVPPQYRENVQLHEKPCPEEEASFLSRLTFFWFESLAWKGYRKPLEYDDLWDLNAEDKSKNQVPAFDKRWNKSLAKAKIVPDSKASFQAKSESIDIKSKGKKPGKPQASVLPTLCSAFGPTFLMGALLKLVHDVLVFVSPQVLNLLISFVQSGEESWKGFLYAGILFATSCVQTLFLSQYFHRMFLVGMRIRTTLVSAIYRKALLISNSARKESTVGEIVNLMSVDAQRFMDLTAYLNMIWSVKVLKLYAWEPSFADQVMKIRSKEIQVLKQAAYLNAGTSFIWTCAPFLVAVVSFASYVLAQPNNILDAQKAFVSLSLFNILRFPLSMLPMMISSVIQAGVSLKRLNKYMNADEIDPNSVSHDNHEPDPVVIENGSFSWEEDNVTLKNINLKVKEGSLVAIVGTVGSGKSSLLSAILGEMEKLTGRVNTRGSIAYVAQQAWIQNSTLRDNVLFGRPYEPAKYEKVINSCALRPDLEILPGGDRTEIGEKGINLSGVMKDGEISEIGTYKQLLEKKGEFADFLIQHINSDDQEESAIIEELEGVLGSREEIIARQRSRISESGDAGADLGLSRQLSTTSQESGEKSSTPLRKMSKVPDANAEKQPTVKDKLIEAEKAETGSVKASVYVHYLKAVGWSMTFLTMFLNLIFQGFSVGSNIWLSVWSNENTLNGTQNVDKRDLYLGVYAGLGVGQALFILAASMVMALGTLNATALLHNEMLRHILTAPMSFFDTTPVGRIVNRFAKDVDTADNALPQNLRSWLNCLFSVIATLAVISYSTPEFVAVIIPTGIVYYLVQRFYVATSRQLKRLESVSRSPIYSHFGETLTGASTIRAYSMQDRFIHESESKVDHNQISYYPSIVSNRWLATLNWLVRMTSDVETNIVAVERIKEYGETPQEAEWEINERKPPKEWPQNGKEKRGRLTIIPQDPVLFSGTLRVNLDPFERYDDENIWRALELSHLKSFVKGLSAGLQHEVNEGGENLSVGQRQLVCLARALLRKTKILVLDEATAAVDLETDDLIQQTIRSEFKDCTVLTIAHRLNTIMDSTRVLVLDRGEIREFESPSNLLKNKQSIFYSMAKDAGLANINS</sequence>
<keyword evidence="3" id="KW-0813">Transport</keyword>
<evidence type="ECO:0000256" key="12">
    <source>
        <dbReference type="SAM" id="MobiDB-lite"/>
    </source>
</evidence>
<dbReference type="GO" id="GO:0016887">
    <property type="term" value="F:ATP hydrolysis activity"/>
    <property type="evidence" value="ECO:0007669"/>
    <property type="project" value="InterPro"/>
</dbReference>
<feature type="transmembrane region" description="Helical" evidence="13">
    <location>
        <begin position="821"/>
        <end position="849"/>
    </location>
</feature>
<evidence type="ECO:0000313" key="16">
    <source>
        <dbReference type="EMBL" id="CAG7831110.1"/>
    </source>
</evidence>
<feature type="transmembrane region" description="Helical" evidence="13">
    <location>
        <begin position="414"/>
        <end position="443"/>
    </location>
</feature>
<evidence type="ECO:0000256" key="5">
    <source>
        <dbReference type="ARBA" id="ARBA00022737"/>
    </source>
</evidence>
<dbReference type="PROSITE" id="PS50893">
    <property type="entry name" value="ABC_TRANSPORTER_2"/>
    <property type="match status" value="1"/>
</dbReference>
<feature type="transmembrane region" description="Helical" evidence="13">
    <location>
        <begin position="300"/>
        <end position="322"/>
    </location>
</feature>
<dbReference type="CDD" id="cd18603">
    <property type="entry name" value="ABC_6TM_MRP1_2_3_6_D2_like"/>
    <property type="match status" value="1"/>
</dbReference>
<dbReference type="GO" id="GO:0005774">
    <property type="term" value="C:vacuolar membrane"/>
    <property type="evidence" value="ECO:0007669"/>
    <property type="project" value="UniProtKB-SubCell"/>
</dbReference>
<keyword evidence="9 13" id="KW-0472">Membrane</keyword>
<dbReference type="PANTHER" id="PTHR24223">
    <property type="entry name" value="ATP-BINDING CASSETTE SUB-FAMILY C"/>
    <property type="match status" value="1"/>
</dbReference>
<feature type="transmembrane region" description="Helical" evidence="13">
    <location>
        <begin position="781"/>
        <end position="801"/>
    </location>
</feature>
<evidence type="ECO:0000256" key="8">
    <source>
        <dbReference type="ARBA" id="ARBA00022989"/>
    </source>
</evidence>
<dbReference type="Pfam" id="PF00005">
    <property type="entry name" value="ABC_tran"/>
    <property type="match status" value="2"/>
</dbReference>
<comment type="subcellular location">
    <subcellularLocation>
        <location evidence="1">Vacuole membrane</location>
        <topology evidence="1">Multi-pass membrane protein</topology>
    </subcellularLocation>
</comment>
<dbReference type="FunFam" id="3.40.50.300:FF:003475">
    <property type="entry name" value="Predicted protein"/>
    <property type="match status" value="1"/>
</dbReference>
<dbReference type="CDD" id="cd03244">
    <property type="entry name" value="ABCC_MRP_domain2"/>
    <property type="match status" value="1"/>
</dbReference>
<evidence type="ECO:0000256" key="9">
    <source>
        <dbReference type="ARBA" id="ARBA00023136"/>
    </source>
</evidence>
<dbReference type="EC" id="7.6.2.3" evidence="10"/>
<dbReference type="EMBL" id="CAJVCH010558972">
    <property type="protein sequence ID" value="CAG7831110.1"/>
    <property type="molecule type" value="Genomic_DNA"/>
</dbReference>
<dbReference type="GO" id="GO:0005524">
    <property type="term" value="F:ATP binding"/>
    <property type="evidence" value="ECO:0007669"/>
    <property type="project" value="UniProtKB-KW"/>
</dbReference>
<dbReference type="InterPro" id="IPR003593">
    <property type="entry name" value="AAA+_ATPase"/>
</dbReference>
<feature type="compositionally biased region" description="Polar residues" evidence="12">
    <location>
        <begin position="714"/>
        <end position="730"/>
    </location>
</feature>
<dbReference type="Pfam" id="PF00664">
    <property type="entry name" value="ABC_membrane"/>
    <property type="match status" value="2"/>
</dbReference>
<dbReference type="InterPro" id="IPR003439">
    <property type="entry name" value="ABC_transporter-like_ATP-bd"/>
</dbReference>
<dbReference type="SMART" id="SM00382">
    <property type="entry name" value="AAA"/>
    <property type="match status" value="1"/>
</dbReference>
<protein>
    <recommendedName>
        <fullName evidence="10">ABC-type glutathione-S-conjugate transporter</fullName>
        <ecNumber evidence="10">7.6.2.3</ecNumber>
    </recommendedName>
</protein>
<feature type="transmembrane region" description="Helical" evidence="13">
    <location>
        <begin position="28"/>
        <end position="52"/>
    </location>
</feature>
<dbReference type="AlphaFoldDB" id="A0A8J2LYQ8"/>
<comment type="similarity">
    <text evidence="2">Belongs to the ABC transporter superfamily. ABCC family. Conjugate transporter (TC 3.A.1.208) subfamily.</text>
</comment>
<dbReference type="InterPro" id="IPR011527">
    <property type="entry name" value="ABC1_TM_dom"/>
</dbReference>
<feature type="transmembrane region" description="Helical" evidence="13">
    <location>
        <begin position="64"/>
        <end position="82"/>
    </location>
</feature>
<dbReference type="PANTHER" id="PTHR24223:SF443">
    <property type="entry name" value="MULTIDRUG-RESISTANCE LIKE PROTEIN 1, ISOFORM I"/>
    <property type="match status" value="1"/>
</dbReference>
<feature type="domain" description="ABC transmembrane type-1" evidence="15">
    <location>
        <begin position="264"/>
        <end position="382"/>
    </location>
</feature>
<evidence type="ECO:0000259" key="15">
    <source>
        <dbReference type="PROSITE" id="PS50929"/>
    </source>
</evidence>
<feature type="transmembrane region" description="Helical" evidence="13">
    <location>
        <begin position="88"/>
        <end position="106"/>
    </location>
</feature>
<keyword evidence="8 13" id="KW-1133">Transmembrane helix</keyword>
<reference evidence="16" key="1">
    <citation type="submission" date="2021-06" db="EMBL/GenBank/DDBJ databases">
        <authorList>
            <person name="Hodson N. C."/>
            <person name="Mongue J. A."/>
            <person name="Jaron S. K."/>
        </authorList>
    </citation>
    <scope>NUCLEOTIDE SEQUENCE</scope>
</reference>
<evidence type="ECO:0000256" key="7">
    <source>
        <dbReference type="ARBA" id="ARBA00022840"/>
    </source>
</evidence>
<gene>
    <name evidence="16" type="ORF">AFUS01_LOCUS40869</name>
</gene>
<dbReference type="OrthoDB" id="6500128at2759"/>
<evidence type="ECO:0000256" key="13">
    <source>
        <dbReference type="SAM" id="Phobius"/>
    </source>
</evidence>
<comment type="catalytic activity">
    <reaction evidence="11">
        <text>leukotriene C4(in) + ATP + H2O = leukotriene C4(out) + ADP + phosphate + H(+)</text>
        <dbReference type="Rhea" id="RHEA:38963"/>
        <dbReference type="ChEBI" id="CHEBI:15377"/>
        <dbReference type="ChEBI" id="CHEBI:15378"/>
        <dbReference type="ChEBI" id="CHEBI:30616"/>
        <dbReference type="ChEBI" id="CHEBI:43474"/>
        <dbReference type="ChEBI" id="CHEBI:57973"/>
        <dbReference type="ChEBI" id="CHEBI:456216"/>
    </reaction>
    <physiologicalReaction direction="left-to-right" evidence="11">
        <dbReference type="Rhea" id="RHEA:38964"/>
    </physiologicalReaction>
</comment>
<feature type="domain" description="ABC transporter" evidence="14">
    <location>
        <begin position="512"/>
        <end position="1220"/>
    </location>
</feature>
<keyword evidence="17" id="KW-1185">Reference proteome</keyword>
<evidence type="ECO:0000256" key="11">
    <source>
        <dbReference type="ARBA" id="ARBA00047523"/>
    </source>
</evidence>
<feature type="domain" description="ABC transmembrane type-1" evidence="15">
    <location>
        <begin position="781"/>
        <end position="1017"/>
    </location>
</feature>
<dbReference type="PROSITE" id="PS00211">
    <property type="entry name" value="ABC_TRANSPORTER_1"/>
    <property type="match status" value="1"/>
</dbReference>
<evidence type="ECO:0000256" key="10">
    <source>
        <dbReference type="ARBA" id="ARBA00024220"/>
    </source>
</evidence>
<dbReference type="CDD" id="cd18595">
    <property type="entry name" value="ABC_6TM_MRP1_2_3_6_D1_like"/>
    <property type="match status" value="1"/>
</dbReference>
<keyword evidence="4 13" id="KW-0812">Transmembrane</keyword>
<evidence type="ECO:0000256" key="2">
    <source>
        <dbReference type="ARBA" id="ARBA00009726"/>
    </source>
</evidence>
<proteinExistence type="inferred from homology"/>
<feature type="transmembrane region" description="Helical" evidence="13">
    <location>
        <begin position="249"/>
        <end position="268"/>
    </location>
</feature>
<evidence type="ECO:0000313" key="17">
    <source>
        <dbReference type="Proteomes" id="UP000708208"/>
    </source>
</evidence>
<feature type="domain" description="ABC transmembrane type-1" evidence="15">
    <location>
        <begin position="383"/>
        <end position="480"/>
    </location>
</feature>
<organism evidence="16 17">
    <name type="scientific">Allacma fusca</name>
    <dbReference type="NCBI Taxonomy" id="39272"/>
    <lineage>
        <taxon>Eukaryota</taxon>
        <taxon>Metazoa</taxon>
        <taxon>Ecdysozoa</taxon>
        <taxon>Arthropoda</taxon>
        <taxon>Hexapoda</taxon>
        <taxon>Collembola</taxon>
        <taxon>Symphypleona</taxon>
        <taxon>Sminthuridae</taxon>
        <taxon>Allacma</taxon>
    </lineage>
</organism>
<keyword evidence="6" id="KW-0547">Nucleotide-binding</keyword>
<dbReference type="InterPro" id="IPR017871">
    <property type="entry name" value="ABC_transporter-like_CS"/>
</dbReference>
<name>A0A8J2LYQ8_9HEXA</name>
<dbReference type="PROSITE" id="PS50929">
    <property type="entry name" value="ABC_TM1F"/>
    <property type="match status" value="3"/>
</dbReference>
<feature type="transmembrane region" description="Helical" evidence="13">
    <location>
        <begin position="118"/>
        <end position="137"/>
    </location>
</feature>
<comment type="caution">
    <text evidence="16">The sequence shown here is derived from an EMBL/GenBank/DDBJ whole genome shotgun (WGS) entry which is preliminary data.</text>
</comment>
<keyword evidence="5" id="KW-0677">Repeat</keyword>
<feature type="region of interest" description="Disordered" evidence="12">
    <location>
        <begin position="697"/>
        <end position="746"/>
    </location>
</feature>